<gene>
    <name evidence="3" type="ORF">SAMN04488539_2408</name>
</gene>
<dbReference type="Pfam" id="PF02517">
    <property type="entry name" value="Rce1-like"/>
    <property type="match status" value="1"/>
</dbReference>
<evidence type="ECO:0000256" key="1">
    <source>
        <dbReference type="SAM" id="Phobius"/>
    </source>
</evidence>
<feature type="transmembrane region" description="Helical" evidence="1">
    <location>
        <begin position="188"/>
        <end position="204"/>
    </location>
</feature>
<dbReference type="RefSeq" id="WP_019194832.1">
    <property type="nucleotide sequence ID" value="NZ_LT629765.1"/>
</dbReference>
<evidence type="ECO:0000313" key="4">
    <source>
        <dbReference type="Proteomes" id="UP000182237"/>
    </source>
</evidence>
<keyword evidence="1" id="KW-0812">Transmembrane</keyword>
<feature type="domain" description="CAAX prenyl protease 2/Lysostaphin resistance protein A-like" evidence="2">
    <location>
        <begin position="134"/>
        <end position="224"/>
    </location>
</feature>
<protein>
    <submittedName>
        <fullName evidence="3">CAAX protease self-immunity</fullName>
    </submittedName>
</protein>
<keyword evidence="3" id="KW-0378">Hydrolase</keyword>
<dbReference type="GO" id="GO:0004175">
    <property type="term" value="F:endopeptidase activity"/>
    <property type="evidence" value="ECO:0007669"/>
    <property type="project" value="UniProtKB-ARBA"/>
</dbReference>
<dbReference type="GO" id="GO:0080120">
    <property type="term" value="P:CAAX-box protein maturation"/>
    <property type="evidence" value="ECO:0007669"/>
    <property type="project" value="UniProtKB-ARBA"/>
</dbReference>
<dbReference type="EMBL" id="LT629765">
    <property type="protein sequence ID" value="SDS79349.1"/>
    <property type="molecule type" value="Genomic_DNA"/>
</dbReference>
<accession>A0A1H1V503</accession>
<dbReference type="AlphaFoldDB" id="A0A1H1V503"/>
<organism evidence="3 4">
    <name type="scientific">Corynebacterium timonense</name>
    <dbReference type="NCBI Taxonomy" id="441500"/>
    <lineage>
        <taxon>Bacteria</taxon>
        <taxon>Bacillati</taxon>
        <taxon>Actinomycetota</taxon>
        <taxon>Actinomycetes</taxon>
        <taxon>Mycobacteriales</taxon>
        <taxon>Corynebacteriaceae</taxon>
        <taxon>Corynebacterium</taxon>
    </lineage>
</organism>
<feature type="transmembrane region" description="Helical" evidence="1">
    <location>
        <begin position="96"/>
        <end position="118"/>
    </location>
</feature>
<proteinExistence type="predicted"/>
<keyword evidence="1" id="KW-0472">Membrane</keyword>
<dbReference type="InterPro" id="IPR003675">
    <property type="entry name" value="Rce1/LyrA-like_dom"/>
</dbReference>
<dbReference type="eggNOG" id="COG1266">
    <property type="taxonomic scope" value="Bacteria"/>
</dbReference>
<feature type="transmembrane region" description="Helical" evidence="1">
    <location>
        <begin position="63"/>
        <end position="84"/>
    </location>
</feature>
<dbReference type="STRING" id="1203190.GCA_000312345_02045"/>
<name>A0A1H1V503_9CORY</name>
<evidence type="ECO:0000259" key="2">
    <source>
        <dbReference type="Pfam" id="PF02517"/>
    </source>
</evidence>
<evidence type="ECO:0000313" key="3">
    <source>
        <dbReference type="EMBL" id="SDS79349.1"/>
    </source>
</evidence>
<keyword evidence="3" id="KW-0645">Protease</keyword>
<dbReference type="GO" id="GO:0006508">
    <property type="term" value="P:proteolysis"/>
    <property type="evidence" value="ECO:0007669"/>
    <property type="project" value="UniProtKB-KW"/>
</dbReference>
<reference evidence="3 4" key="1">
    <citation type="submission" date="2016-10" db="EMBL/GenBank/DDBJ databases">
        <authorList>
            <person name="de Groot N.N."/>
        </authorList>
    </citation>
    <scope>NUCLEOTIDE SEQUENCE [LARGE SCALE GENOMIC DNA]</scope>
    <source>
        <strain evidence="3 4">DSM 45434</strain>
    </source>
</reference>
<keyword evidence="4" id="KW-1185">Reference proteome</keyword>
<feature type="transmembrane region" description="Helical" evidence="1">
    <location>
        <begin position="12"/>
        <end position="32"/>
    </location>
</feature>
<sequence>MTTDRRLRAEIIIEILIVLAITFGTSGLRAALRLIDGLLAPAPLNEQAVTLNDAQSSVSWLDLALQATSAITLAAWGALALYLLKRRIGVPSLRDWPRGAALAAVIGLPGLALYVAALQFGWTREVVVATDAAQLPTLLLWSAANAFSEEVVVVLWLVTRLKQLGWAPAGAIAASAVLRGSYHLYQGVSAGLGNIVMGVVYAAYFQKTGRIWPLVLGHFLIDAVAYLGYQLLDLSWLGL</sequence>
<keyword evidence="1" id="KW-1133">Transmembrane helix</keyword>
<dbReference type="Proteomes" id="UP000182237">
    <property type="component" value="Chromosome I"/>
</dbReference>
<dbReference type="OrthoDB" id="4453618at2"/>
<feature type="transmembrane region" description="Helical" evidence="1">
    <location>
        <begin position="211"/>
        <end position="229"/>
    </location>
</feature>